<feature type="transmembrane region" description="Helical" evidence="8">
    <location>
        <begin position="45"/>
        <end position="68"/>
    </location>
</feature>
<feature type="transmembrane region" description="Helical" evidence="8">
    <location>
        <begin position="80"/>
        <end position="98"/>
    </location>
</feature>
<keyword evidence="7 8" id="KW-0472">Membrane</keyword>
<feature type="transmembrane region" description="Helical" evidence="8">
    <location>
        <begin position="275"/>
        <end position="292"/>
    </location>
</feature>
<dbReference type="InterPro" id="IPR011701">
    <property type="entry name" value="MFS"/>
</dbReference>
<dbReference type="PRINTS" id="PR01035">
    <property type="entry name" value="TCRTETA"/>
</dbReference>
<dbReference type="Pfam" id="PF07690">
    <property type="entry name" value="MFS_1"/>
    <property type="match status" value="1"/>
</dbReference>
<comment type="subcellular location">
    <subcellularLocation>
        <location evidence="2">Cell membrane</location>
        <topology evidence="2">Multi-pass membrane protein</topology>
    </subcellularLocation>
</comment>
<feature type="transmembrane region" description="Helical" evidence="8">
    <location>
        <begin position="104"/>
        <end position="126"/>
    </location>
</feature>
<dbReference type="InterPro" id="IPR001958">
    <property type="entry name" value="Tet-R_TetA/multi-R_MdtG-like"/>
</dbReference>
<comment type="similarity">
    <text evidence="3">Belongs to the major facilitator superfamily. TCR/Tet family.</text>
</comment>
<evidence type="ECO:0000256" key="5">
    <source>
        <dbReference type="ARBA" id="ARBA00022692"/>
    </source>
</evidence>
<keyword evidence="4" id="KW-1003">Cell membrane</keyword>
<evidence type="ECO:0000256" key="4">
    <source>
        <dbReference type="ARBA" id="ARBA00022475"/>
    </source>
</evidence>
<protein>
    <submittedName>
        <fullName evidence="10">MFS transporter</fullName>
    </submittedName>
</protein>
<reference evidence="11" key="1">
    <citation type="submission" date="2015-03" db="EMBL/GenBank/DDBJ databases">
        <title>Pseudomonas frederiksbergensis hydrocarbon degrader.</title>
        <authorList>
            <person name="Brown L.M."/>
            <person name="Ruiz O.N."/>
            <person name="Mueller S."/>
            <person name="Gunasekera T.S."/>
        </authorList>
    </citation>
    <scope>NUCLEOTIDE SEQUENCE [LARGE SCALE GENOMIC DNA]</scope>
    <source>
        <strain evidence="11">SI8</strain>
    </source>
</reference>
<dbReference type="PROSITE" id="PS00216">
    <property type="entry name" value="SUGAR_TRANSPORT_1"/>
    <property type="match status" value="1"/>
</dbReference>
<dbReference type="CDD" id="cd17473">
    <property type="entry name" value="MFS_arabinose_efflux_permease_like"/>
    <property type="match status" value="1"/>
</dbReference>
<evidence type="ECO:0000256" key="6">
    <source>
        <dbReference type="ARBA" id="ARBA00022989"/>
    </source>
</evidence>
<gene>
    <name evidence="10" type="ORF">JZ00_05995</name>
</gene>
<feature type="transmembrane region" description="Helical" evidence="8">
    <location>
        <begin position="361"/>
        <end position="381"/>
    </location>
</feature>
<evidence type="ECO:0000256" key="3">
    <source>
        <dbReference type="ARBA" id="ARBA00007520"/>
    </source>
</evidence>
<feature type="transmembrane region" description="Helical" evidence="8">
    <location>
        <begin position="208"/>
        <end position="233"/>
    </location>
</feature>
<organism evidence="10 11">
    <name type="scientific">Pseudomonas frederiksbergensis</name>
    <dbReference type="NCBI Taxonomy" id="104087"/>
    <lineage>
        <taxon>Bacteria</taxon>
        <taxon>Pseudomonadati</taxon>
        <taxon>Pseudomonadota</taxon>
        <taxon>Gammaproteobacteria</taxon>
        <taxon>Pseudomonadales</taxon>
        <taxon>Pseudomonadaceae</taxon>
        <taxon>Pseudomonas</taxon>
    </lineage>
</organism>
<dbReference type="AlphaFoldDB" id="A0A0B1Z2X5"/>
<dbReference type="EMBL" id="JQGJ01000003">
    <property type="protein sequence ID" value="KHK65429.1"/>
    <property type="molecule type" value="Genomic_DNA"/>
</dbReference>
<dbReference type="InterPro" id="IPR005829">
    <property type="entry name" value="Sugar_transporter_CS"/>
</dbReference>
<feature type="transmembrane region" description="Helical" evidence="8">
    <location>
        <begin position="245"/>
        <end position="263"/>
    </location>
</feature>
<dbReference type="SUPFAM" id="SSF103473">
    <property type="entry name" value="MFS general substrate transporter"/>
    <property type="match status" value="1"/>
</dbReference>
<dbReference type="RefSeq" id="WP_039589561.1">
    <property type="nucleotide sequence ID" value="NZ_JQGJ02000005.1"/>
</dbReference>
<evidence type="ECO:0000256" key="1">
    <source>
        <dbReference type="ARBA" id="ARBA00003279"/>
    </source>
</evidence>
<evidence type="ECO:0000313" key="11">
    <source>
        <dbReference type="Proteomes" id="UP000030949"/>
    </source>
</evidence>
<dbReference type="InterPro" id="IPR050189">
    <property type="entry name" value="MFS_Efflux_Transporters"/>
</dbReference>
<dbReference type="PANTHER" id="PTHR43124">
    <property type="entry name" value="PURINE EFFLUX PUMP PBUE"/>
    <property type="match status" value="1"/>
</dbReference>
<comment type="caution">
    <text evidence="10">The sequence shown here is derived from an EMBL/GenBank/DDBJ whole genome shotgun (WGS) entry which is preliminary data.</text>
</comment>
<feature type="transmembrane region" description="Helical" evidence="8">
    <location>
        <begin position="138"/>
        <end position="157"/>
    </location>
</feature>
<evidence type="ECO:0000256" key="7">
    <source>
        <dbReference type="ARBA" id="ARBA00023136"/>
    </source>
</evidence>
<dbReference type="PROSITE" id="PS50850">
    <property type="entry name" value="MFS"/>
    <property type="match status" value="1"/>
</dbReference>
<sequence length="400" mass="42111">MNVERQARLPQSLLLLLGSCLPVLGAVLLAPVLPQMQEHFADTQGVAVLVPIALTLPALMIALFAPFAGIIADRLGRKPLLIGAMCLYTICGVLPLWLDSLQAIVVSRAGIGLAEAAIMTCCTTMMGDYYSGARRERMFALQMVATSLSAAIFIAVGGVLGEHGWRTPFALYGLGLVLLPLMAWLLWEPRGHAVIEKKAISRAFPWRTLAPLYVLAFLAGLSLFIVPVQVGYLLNLLHVEGSQRIGLTMGANQLGVLIGALSFRLFSGVPAHRQMLLAFVAAGMGDGLLAVADSHGWVVIAVLINGLGIGLMMPTLLTWIMAQVDFQQRGRAAGGFTAMFFAGEFASPLVVLAITGGLSSALPAALGIVAGVQFVVAVACMRLRGSGSAFPAAAAAELDR</sequence>
<feature type="transmembrane region" description="Helical" evidence="8">
    <location>
        <begin position="12"/>
        <end position="33"/>
    </location>
</feature>
<dbReference type="Gene3D" id="1.20.1250.20">
    <property type="entry name" value="MFS general substrate transporter like domains"/>
    <property type="match status" value="1"/>
</dbReference>
<feature type="transmembrane region" description="Helical" evidence="8">
    <location>
        <begin position="169"/>
        <end position="187"/>
    </location>
</feature>
<dbReference type="PROSITE" id="PS51257">
    <property type="entry name" value="PROKAR_LIPOPROTEIN"/>
    <property type="match status" value="1"/>
</dbReference>
<evidence type="ECO:0000256" key="8">
    <source>
        <dbReference type="SAM" id="Phobius"/>
    </source>
</evidence>
<keyword evidence="5 8" id="KW-0812">Transmembrane</keyword>
<name>A0A0B1Z2X5_9PSED</name>
<keyword evidence="6 8" id="KW-1133">Transmembrane helix</keyword>
<dbReference type="Proteomes" id="UP000030949">
    <property type="component" value="Unassembled WGS sequence"/>
</dbReference>
<feature type="transmembrane region" description="Helical" evidence="8">
    <location>
        <begin position="332"/>
        <end position="355"/>
    </location>
</feature>
<dbReference type="GO" id="GO:0022857">
    <property type="term" value="F:transmembrane transporter activity"/>
    <property type="evidence" value="ECO:0007669"/>
    <property type="project" value="InterPro"/>
</dbReference>
<feature type="domain" description="Major facilitator superfamily (MFS) profile" evidence="9">
    <location>
        <begin position="11"/>
        <end position="388"/>
    </location>
</feature>
<evidence type="ECO:0000313" key="10">
    <source>
        <dbReference type="EMBL" id="KHK65429.1"/>
    </source>
</evidence>
<proteinExistence type="inferred from homology"/>
<accession>A0A0B1Z2X5</accession>
<dbReference type="InterPro" id="IPR036259">
    <property type="entry name" value="MFS_trans_sf"/>
</dbReference>
<feature type="transmembrane region" description="Helical" evidence="8">
    <location>
        <begin position="298"/>
        <end position="320"/>
    </location>
</feature>
<dbReference type="GO" id="GO:0005886">
    <property type="term" value="C:plasma membrane"/>
    <property type="evidence" value="ECO:0007669"/>
    <property type="project" value="UniProtKB-SubCell"/>
</dbReference>
<dbReference type="InterPro" id="IPR020846">
    <property type="entry name" value="MFS_dom"/>
</dbReference>
<dbReference type="OrthoDB" id="9812221at2"/>
<comment type="function">
    <text evidence="1">Resistance to tetracycline by an active tetracycline efflux. This is an energy-dependent process that decreases the accumulation of the antibiotic in whole cells. This protein functions as a metal-tetracycline/H(+) antiporter.</text>
</comment>
<dbReference type="PANTHER" id="PTHR43124:SF3">
    <property type="entry name" value="CHLORAMPHENICOL EFFLUX PUMP RV0191"/>
    <property type="match status" value="1"/>
</dbReference>
<evidence type="ECO:0000259" key="9">
    <source>
        <dbReference type="PROSITE" id="PS50850"/>
    </source>
</evidence>
<evidence type="ECO:0000256" key="2">
    <source>
        <dbReference type="ARBA" id="ARBA00004651"/>
    </source>
</evidence>